<comment type="caution">
    <text evidence="1">The sequence shown here is derived from an EMBL/GenBank/DDBJ whole genome shotgun (WGS) entry which is preliminary data.</text>
</comment>
<keyword evidence="2" id="KW-1185">Reference proteome</keyword>
<evidence type="ECO:0000313" key="1">
    <source>
        <dbReference type="EMBL" id="GGF49280.1"/>
    </source>
</evidence>
<gene>
    <name evidence="1" type="ORF">GCM10011611_64630</name>
</gene>
<dbReference type="InterPro" id="IPR025737">
    <property type="entry name" value="FApF"/>
</dbReference>
<dbReference type="AlphaFoldDB" id="A0A8J2Z070"/>
<evidence type="ECO:0000313" key="2">
    <source>
        <dbReference type="Proteomes" id="UP000646365"/>
    </source>
</evidence>
<dbReference type="Proteomes" id="UP000646365">
    <property type="component" value="Unassembled WGS sequence"/>
</dbReference>
<reference evidence="1" key="2">
    <citation type="submission" date="2020-09" db="EMBL/GenBank/DDBJ databases">
        <authorList>
            <person name="Sun Q."/>
            <person name="Zhou Y."/>
        </authorList>
    </citation>
    <scope>NUCLEOTIDE SEQUENCE</scope>
    <source>
        <strain evidence="1">CGMCC 1.15725</strain>
    </source>
</reference>
<name>A0A8J2Z070_9PROT</name>
<protein>
    <recommendedName>
        <fullName evidence="3">Transporter</fullName>
    </recommendedName>
</protein>
<sequence>MAYYDFGAHSFNGTIAGTAKNNANLDSHIGVGRYLHYGEIFEHPYVLDFILPFGALTGGKIDGKRLGDASGVADPIASVGYWFINQPEQKRYLSAATFLTLPIGTYDSHRVLNLGGNRWQNDLQVDFTQGFLDKYTIDVAADWIWYGDNTRAGTGHQTLKESATYTSYLWLSRDMTPEIQRVFPSALNASISVGYAGSFGGAQKLDGISTGVKTNEHQIRLTYMQFITPTLQGLLSVNHDIAAHGQLKQDFGLLARIAIIF</sequence>
<dbReference type="Pfam" id="PF13557">
    <property type="entry name" value="Phenol_MetA_deg"/>
    <property type="match status" value="1"/>
</dbReference>
<reference evidence="1" key="1">
    <citation type="journal article" date="2014" name="Int. J. Syst. Evol. Microbiol.">
        <title>Complete genome sequence of Corynebacterium casei LMG S-19264T (=DSM 44701T), isolated from a smear-ripened cheese.</title>
        <authorList>
            <consortium name="US DOE Joint Genome Institute (JGI-PGF)"/>
            <person name="Walter F."/>
            <person name="Albersmeier A."/>
            <person name="Kalinowski J."/>
            <person name="Ruckert C."/>
        </authorList>
    </citation>
    <scope>NUCLEOTIDE SEQUENCE</scope>
    <source>
        <strain evidence="1">CGMCC 1.15725</strain>
    </source>
</reference>
<dbReference type="EMBL" id="BMJQ01000029">
    <property type="protein sequence ID" value="GGF49280.1"/>
    <property type="molecule type" value="Genomic_DNA"/>
</dbReference>
<evidence type="ECO:0008006" key="3">
    <source>
        <dbReference type="Google" id="ProtNLM"/>
    </source>
</evidence>
<accession>A0A8J2Z070</accession>
<organism evidence="1 2">
    <name type="scientific">Aliidongia dinghuensis</name>
    <dbReference type="NCBI Taxonomy" id="1867774"/>
    <lineage>
        <taxon>Bacteria</taxon>
        <taxon>Pseudomonadati</taxon>
        <taxon>Pseudomonadota</taxon>
        <taxon>Alphaproteobacteria</taxon>
        <taxon>Rhodospirillales</taxon>
        <taxon>Dongiaceae</taxon>
        <taxon>Aliidongia</taxon>
    </lineage>
</organism>
<proteinExistence type="predicted"/>